<protein>
    <submittedName>
        <fullName evidence="6">IclR family transcriptional regulator</fullName>
    </submittedName>
</protein>
<comment type="caution">
    <text evidence="6">The sequence shown here is derived from an EMBL/GenBank/DDBJ whole genome shotgun (WGS) entry which is preliminary data.</text>
</comment>
<keyword evidence="1" id="KW-0805">Transcription regulation</keyword>
<feature type="domain" description="HTH iclR-type" evidence="4">
    <location>
        <begin position="13"/>
        <end position="72"/>
    </location>
</feature>
<dbReference type="InterPro" id="IPR014757">
    <property type="entry name" value="Tscrpt_reg_IclR_C"/>
</dbReference>
<dbReference type="Pfam" id="PF01614">
    <property type="entry name" value="IclR_C"/>
    <property type="match status" value="1"/>
</dbReference>
<dbReference type="SMART" id="SM00346">
    <property type="entry name" value="HTH_ICLR"/>
    <property type="match status" value="1"/>
</dbReference>
<organism evidence="6 7">
    <name type="scientific">Streptomyces capoamus</name>
    <dbReference type="NCBI Taxonomy" id="68183"/>
    <lineage>
        <taxon>Bacteria</taxon>
        <taxon>Bacillati</taxon>
        <taxon>Actinomycetota</taxon>
        <taxon>Actinomycetes</taxon>
        <taxon>Kitasatosporales</taxon>
        <taxon>Streptomycetaceae</taxon>
        <taxon>Streptomyces</taxon>
    </lineage>
</organism>
<evidence type="ECO:0000256" key="3">
    <source>
        <dbReference type="ARBA" id="ARBA00023163"/>
    </source>
</evidence>
<name>A0A919KG17_9ACTN</name>
<reference evidence="7" key="1">
    <citation type="journal article" date="2019" name="Int. J. Syst. Evol. Microbiol.">
        <title>The Global Catalogue of Microorganisms (GCM) 10K type strain sequencing project: providing services to taxonomists for standard genome sequencing and annotation.</title>
        <authorList>
            <consortium name="The Broad Institute Genomics Platform"/>
            <consortium name="The Broad Institute Genome Sequencing Center for Infectious Disease"/>
            <person name="Wu L."/>
            <person name="Ma J."/>
        </authorList>
    </citation>
    <scope>NUCLEOTIDE SEQUENCE [LARGE SCALE GENOMIC DNA]</scope>
    <source>
        <strain evidence="7">JCM 4253</strain>
    </source>
</reference>
<sequence>MSATARPSPHSGVGVLDKASIILDLVEQRPAGLPELVRRSGLARPTVYRLAVAMERLNLLSRDGRGWFAPGPRLERLAVEAHHDRMAHVAHRVLADLRERSSFDARLHRLHKGVHVCVAASVDPVTGVETLPVGTARPAKAGPICQVLLAWRSAEELYEGLCGARFTAQHLARVRRTGWAHGFDDVHEGQAVFAVPVWTGQGRPVAALALVGARTRLPDVPDRLLRSYVLDAAQELGAAAPDRWQPPAMRRACG</sequence>
<dbReference type="PROSITE" id="PS51077">
    <property type="entry name" value="HTH_ICLR"/>
    <property type="match status" value="1"/>
</dbReference>
<keyword evidence="7" id="KW-1185">Reference proteome</keyword>
<dbReference type="InterPro" id="IPR036390">
    <property type="entry name" value="WH_DNA-bd_sf"/>
</dbReference>
<dbReference type="InterPro" id="IPR005471">
    <property type="entry name" value="Tscrpt_reg_IclR_N"/>
</dbReference>
<dbReference type="Proteomes" id="UP000619355">
    <property type="component" value="Unassembled WGS sequence"/>
</dbReference>
<accession>A0A919KG17</accession>
<evidence type="ECO:0000259" key="4">
    <source>
        <dbReference type="PROSITE" id="PS51077"/>
    </source>
</evidence>
<dbReference type="SUPFAM" id="SSF55781">
    <property type="entry name" value="GAF domain-like"/>
    <property type="match status" value="1"/>
</dbReference>
<dbReference type="GO" id="GO:0003700">
    <property type="term" value="F:DNA-binding transcription factor activity"/>
    <property type="evidence" value="ECO:0007669"/>
    <property type="project" value="TreeGrafter"/>
</dbReference>
<evidence type="ECO:0000313" key="6">
    <source>
        <dbReference type="EMBL" id="GHG74567.1"/>
    </source>
</evidence>
<evidence type="ECO:0000259" key="5">
    <source>
        <dbReference type="PROSITE" id="PS51078"/>
    </source>
</evidence>
<dbReference type="PROSITE" id="PS51078">
    <property type="entry name" value="ICLR_ED"/>
    <property type="match status" value="1"/>
</dbReference>
<dbReference type="AlphaFoldDB" id="A0A919KG17"/>
<gene>
    <name evidence="6" type="ORF">GCM10018980_71550</name>
</gene>
<dbReference type="PANTHER" id="PTHR30136:SF39">
    <property type="entry name" value="TRANSCRIPTIONAL REGULATORY PROTEIN"/>
    <property type="match status" value="1"/>
</dbReference>
<dbReference type="SUPFAM" id="SSF46785">
    <property type="entry name" value="Winged helix' DNA-binding domain"/>
    <property type="match status" value="1"/>
</dbReference>
<feature type="domain" description="IclR-ED" evidence="5">
    <location>
        <begin position="73"/>
        <end position="242"/>
    </location>
</feature>
<evidence type="ECO:0000256" key="2">
    <source>
        <dbReference type="ARBA" id="ARBA00023125"/>
    </source>
</evidence>
<dbReference type="Gene3D" id="3.30.450.40">
    <property type="match status" value="1"/>
</dbReference>
<dbReference type="InterPro" id="IPR036388">
    <property type="entry name" value="WH-like_DNA-bd_sf"/>
</dbReference>
<dbReference type="GO" id="GO:0045892">
    <property type="term" value="P:negative regulation of DNA-templated transcription"/>
    <property type="evidence" value="ECO:0007669"/>
    <property type="project" value="TreeGrafter"/>
</dbReference>
<keyword evidence="2" id="KW-0238">DNA-binding</keyword>
<dbReference type="InterPro" id="IPR029016">
    <property type="entry name" value="GAF-like_dom_sf"/>
</dbReference>
<dbReference type="PANTHER" id="PTHR30136">
    <property type="entry name" value="HELIX-TURN-HELIX TRANSCRIPTIONAL REGULATOR, ICLR FAMILY"/>
    <property type="match status" value="1"/>
</dbReference>
<dbReference type="InterPro" id="IPR050707">
    <property type="entry name" value="HTH_MetabolicPath_Reg"/>
</dbReference>
<dbReference type="Gene3D" id="1.10.10.10">
    <property type="entry name" value="Winged helix-like DNA-binding domain superfamily/Winged helix DNA-binding domain"/>
    <property type="match status" value="1"/>
</dbReference>
<evidence type="ECO:0000313" key="7">
    <source>
        <dbReference type="Proteomes" id="UP000619355"/>
    </source>
</evidence>
<keyword evidence="3" id="KW-0804">Transcription</keyword>
<evidence type="ECO:0000256" key="1">
    <source>
        <dbReference type="ARBA" id="ARBA00023015"/>
    </source>
</evidence>
<dbReference type="Pfam" id="PF09339">
    <property type="entry name" value="HTH_IclR"/>
    <property type="match status" value="1"/>
</dbReference>
<proteinExistence type="predicted"/>
<dbReference type="GO" id="GO:0003677">
    <property type="term" value="F:DNA binding"/>
    <property type="evidence" value="ECO:0007669"/>
    <property type="project" value="UniProtKB-KW"/>
</dbReference>
<dbReference type="EMBL" id="BNBF01000035">
    <property type="protein sequence ID" value="GHG74567.1"/>
    <property type="molecule type" value="Genomic_DNA"/>
</dbReference>